<dbReference type="AlphaFoldDB" id="M7ZCH6"/>
<organism evidence="2">
    <name type="scientific">Triticum urartu</name>
    <name type="common">Red wild einkorn</name>
    <name type="synonym">Crithodium urartu</name>
    <dbReference type="NCBI Taxonomy" id="4572"/>
    <lineage>
        <taxon>Eukaryota</taxon>
        <taxon>Viridiplantae</taxon>
        <taxon>Streptophyta</taxon>
        <taxon>Embryophyta</taxon>
        <taxon>Tracheophyta</taxon>
        <taxon>Spermatophyta</taxon>
        <taxon>Magnoliopsida</taxon>
        <taxon>Liliopsida</taxon>
        <taxon>Poales</taxon>
        <taxon>Poaceae</taxon>
        <taxon>BOP clade</taxon>
        <taxon>Pooideae</taxon>
        <taxon>Triticodae</taxon>
        <taxon>Triticeae</taxon>
        <taxon>Triticinae</taxon>
        <taxon>Triticum</taxon>
    </lineage>
</organism>
<feature type="region of interest" description="Disordered" evidence="1">
    <location>
        <begin position="26"/>
        <end position="70"/>
    </location>
</feature>
<evidence type="ECO:0000313" key="2">
    <source>
        <dbReference type="EMBL" id="EMS60908.1"/>
    </source>
</evidence>
<dbReference type="EMBL" id="KD103559">
    <property type="protein sequence ID" value="EMS60908.1"/>
    <property type="molecule type" value="Genomic_DNA"/>
</dbReference>
<evidence type="ECO:0000256" key="1">
    <source>
        <dbReference type="SAM" id="MobiDB-lite"/>
    </source>
</evidence>
<protein>
    <submittedName>
        <fullName evidence="2">Uncharacterized protein</fullName>
    </submittedName>
</protein>
<sequence length="100" mass="10705">MEVVASPSRFARRGIHDGLLQGPAMEVAAGSTAEEPRSAARSAAPRPAKASAEADKARRKAKALTKQREDLRARLAYRKRARELTSMPAKATAGAIHSLE</sequence>
<proteinExistence type="predicted"/>
<accession>M7ZCH6</accession>
<name>M7ZCH6_TRIUA</name>
<reference evidence="2" key="1">
    <citation type="journal article" date="2013" name="Nature">
        <title>Draft genome of the wheat A-genome progenitor Triticum urartu.</title>
        <authorList>
            <person name="Ling H.Q."/>
            <person name="Zhao S."/>
            <person name="Liu D."/>
            <person name="Wang J."/>
            <person name="Sun H."/>
            <person name="Zhang C."/>
            <person name="Fan H."/>
            <person name="Li D."/>
            <person name="Dong L."/>
            <person name="Tao Y."/>
            <person name="Gao C."/>
            <person name="Wu H."/>
            <person name="Li Y."/>
            <person name="Cui Y."/>
            <person name="Guo X."/>
            <person name="Zheng S."/>
            <person name="Wang B."/>
            <person name="Yu K."/>
            <person name="Liang Q."/>
            <person name="Yang W."/>
            <person name="Lou X."/>
            <person name="Chen J."/>
            <person name="Feng M."/>
            <person name="Jian J."/>
            <person name="Zhang X."/>
            <person name="Luo G."/>
            <person name="Jiang Y."/>
            <person name="Liu J."/>
            <person name="Wang Z."/>
            <person name="Sha Y."/>
            <person name="Zhang B."/>
            <person name="Wu H."/>
            <person name="Tang D."/>
            <person name="Shen Q."/>
            <person name="Xue P."/>
            <person name="Zou S."/>
            <person name="Wang X."/>
            <person name="Liu X."/>
            <person name="Wang F."/>
            <person name="Yang Y."/>
            <person name="An X."/>
            <person name="Dong Z."/>
            <person name="Zhang K."/>
            <person name="Zhang X."/>
            <person name="Luo M.C."/>
            <person name="Dvorak J."/>
            <person name="Tong Y."/>
            <person name="Wang J."/>
            <person name="Yang H."/>
            <person name="Li Z."/>
            <person name="Wang D."/>
            <person name="Zhang A."/>
            <person name="Wang J."/>
        </authorList>
    </citation>
    <scope>NUCLEOTIDE SEQUENCE</scope>
</reference>
<gene>
    <name evidence="2" type="ORF">TRIUR3_28377</name>
</gene>
<feature type="compositionally biased region" description="Low complexity" evidence="1">
    <location>
        <begin position="39"/>
        <end position="51"/>
    </location>
</feature>